<dbReference type="RefSeq" id="WP_125467575.1">
    <property type="nucleotide sequence ID" value="NZ_RWBG01000002.1"/>
</dbReference>
<dbReference type="PANTHER" id="PTHR46268">
    <property type="entry name" value="STRESS RESPONSE PROTEIN NHAX"/>
    <property type="match status" value="1"/>
</dbReference>
<dbReference type="Proteomes" id="UP000270620">
    <property type="component" value="Unassembled WGS sequence"/>
</dbReference>
<dbReference type="InterPro" id="IPR014729">
    <property type="entry name" value="Rossmann-like_a/b/a_fold"/>
</dbReference>
<comment type="caution">
    <text evidence="2">The sequence shown here is derived from an EMBL/GenBank/DDBJ whole genome shotgun (WGS) entry which is preliminary data.</text>
</comment>
<dbReference type="CDD" id="cd00293">
    <property type="entry name" value="USP-like"/>
    <property type="match status" value="1"/>
</dbReference>
<proteinExistence type="inferred from homology"/>
<evidence type="ECO:0000313" key="2">
    <source>
        <dbReference type="EMBL" id="RSK40662.1"/>
    </source>
</evidence>
<protein>
    <submittedName>
        <fullName evidence="2">Universal stress protein</fullName>
    </submittedName>
</protein>
<evidence type="ECO:0000256" key="1">
    <source>
        <dbReference type="ARBA" id="ARBA00008791"/>
    </source>
</evidence>
<accession>A0A3R9UUW0</accession>
<dbReference type="EMBL" id="RWBG01000002">
    <property type="protein sequence ID" value="RSK40662.1"/>
    <property type="molecule type" value="Genomic_DNA"/>
</dbReference>
<dbReference type="OrthoDB" id="1522996at2"/>
<comment type="similarity">
    <text evidence="1">Belongs to the universal stress protein A family.</text>
</comment>
<gene>
    <name evidence="2" type="ORF">EJA19_06710</name>
</gene>
<dbReference type="SUPFAM" id="SSF52402">
    <property type="entry name" value="Adenine nucleotide alpha hydrolases-like"/>
    <property type="match status" value="2"/>
</dbReference>
<evidence type="ECO:0000313" key="3">
    <source>
        <dbReference type="Proteomes" id="UP000270620"/>
    </source>
</evidence>
<sequence length="287" mass="32685">MATTINNILVALDLSDIDETLIRYASYLSHVLKAKKVYFVHNIKKYEISELFENQLEDLNLEEMIGDELNETVENLFDSKSDWEVLISNDPYSESLISYIVNKYSIQLTIVGNKNRIKGTGVVSGKLLRMLKCHLLTIPKDAKPTINSLCIGTDFSNASRKSFIMARQLKEATSCLVKAVHIYNVPLQFSPYLPKQNLIPTIEKHIEEKSKKFIKRLKDDAKDVAFEIIPGRSSSIDENLHEQCKKEDFDMLMVSDKGGNTFSSLLVGNVTEELFNEDLELPLWVCK</sequence>
<dbReference type="AlphaFoldDB" id="A0A3R9UUW0"/>
<dbReference type="Gene3D" id="3.40.50.620">
    <property type="entry name" value="HUPs"/>
    <property type="match status" value="2"/>
</dbReference>
<reference evidence="2 3" key="1">
    <citation type="submission" date="2018-12" db="EMBL/GenBank/DDBJ databases">
        <title>Mangrovimonas spongiae sp. nov., a novel member of the genus Mangrovimonas isolated from marine sponge.</title>
        <authorList>
            <person name="Zhuang L."/>
            <person name="Luo L."/>
        </authorList>
    </citation>
    <scope>NUCLEOTIDE SEQUENCE [LARGE SCALE GENOMIC DNA]</scope>
    <source>
        <strain evidence="2 3">HN-E26</strain>
    </source>
</reference>
<name>A0A3R9UUW0_9FLAO</name>
<keyword evidence="3" id="KW-1185">Reference proteome</keyword>
<dbReference type="PANTHER" id="PTHR46268:SF6">
    <property type="entry name" value="UNIVERSAL STRESS PROTEIN UP12"/>
    <property type="match status" value="1"/>
</dbReference>
<organism evidence="2 3">
    <name type="scientific">Mangrovimonas spongiae</name>
    <dbReference type="NCBI Taxonomy" id="2494697"/>
    <lineage>
        <taxon>Bacteria</taxon>
        <taxon>Pseudomonadati</taxon>
        <taxon>Bacteroidota</taxon>
        <taxon>Flavobacteriia</taxon>
        <taxon>Flavobacteriales</taxon>
        <taxon>Flavobacteriaceae</taxon>
        <taxon>Mangrovimonas</taxon>
    </lineage>
</organism>